<evidence type="ECO:0000256" key="1">
    <source>
        <dbReference type="SAM" id="MobiDB-lite"/>
    </source>
</evidence>
<evidence type="ECO:0000313" key="2">
    <source>
        <dbReference type="EMBL" id="CAL1708401.1"/>
    </source>
</evidence>
<feature type="compositionally biased region" description="Polar residues" evidence="1">
    <location>
        <begin position="233"/>
        <end position="246"/>
    </location>
</feature>
<proteinExistence type="predicted"/>
<dbReference type="EMBL" id="OZ037948">
    <property type="protein sequence ID" value="CAL1708401.1"/>
    <property type="molecule type" value="Genomic_DNA"/>
</dbReference>
<feature type="compositionally biased region" description="Polar residues" evidence="1">
    <location>
        <begin position="313"/>
        <end position="326"/>
    </location>
</feature>
<accession>A0ABP1DKR6</accession>
<keyword evidence="3" id="KW-1185">Reference proteome</keyword>
<evidence type="ECO:0000313" key="3">
    <source>
        <dbReference type="Proteomes" id="UP001497453"/>
    </source>
</evidence>
<sequence>MKGLKQRRLDFIFSSSYPEQLTFILTCTLSVAMRLLTLHASALNDAEYDLYTTSLRDLVDSEDDPNDNVTFDDAHYERFKITVREARAWLRGRYNDMPVHEIDSILKTIAPSHEGLTGGQFFAVMRLVMHARNGKEVDGSLVFEQAHPPTSPTTNNRNLPPSLQQDETPRRVDVPLSGPSHSVPAKRASQPPPTRPTTGPNATISPPSIPPKPTNPFINRSRSQDPPPVPLQNALTTPRMRTSTTQPPLPPRKPSMGQAPPPPPPRHAALHQSSTIPISNVLIQQSLQATRIAQSLKKAEEKLQKERVLEVLKTSSNTKRTRSISPTKDPANIVDSSSSASGSSSRHSDRPALPPRRKPSPPLSTNSMEQVATAKLYLPRHKPVPVELETESSAAAGSIPNQPPPMHPDRKLAVSLDSQEQPSLPPSPSSTNSTRLFRSKSMHQPTPPPVPPPIRSKKRPESIQFTGAGAGADGAGQPSTSGGFPIPPQSPARPAAMTNHNLSRHLSLSSPAKSRERPPPRDPTSMSDSPLASLSSIQRTLNQLQQKAQPKLDAARYKAEAGLSKRGFVNHSQQRWLRRDGEEPLMDEPEPAPANGWADRRVFDDDGDEDFEEFERVEREDRDGHGRREESGTSADEEKEGRSTGKSRRNGTQKDLGGKRVREGSPRGREWLYERDDLKWPAGEGWKPL</sequence>
<feature type="compositionally biased region" description="Basic and acidic residues" evidence="1">
    <location>
        <begin position="614"/>
        <end position="631"/>
    </location>
</feature>
<feature type="region of interest" description="Disordered" evidence="1">
    <location>
        <begin position="299"/>
        <end position="675"/>
    </location>
</feature>
<feature type="compositionally biased region" description="Low complexity" evidence="1">
    <location>
        <begin position="499"/>
        <end position="510"/>
    </location>
</feature>
<feature type="compositionally biased region" description="Basic and acidic residues" evidence="1">
    <location>
        <begin position="299"/>
        <end position="310"/>
    </location>
</feature>
<dbReference type="Proteomes" id="UP001497453">
    <property type="component" value="Chromosome 5"/>
</dbReference>
<feature type="compositionally biased region" description="Low complexity" evidence="1">
    <location>
        <begin position="336"/>
        <end position="345"/>
    </location>
</feature>
<feature type="region of interest" description="Disordered" evidence="1">
    <location>
        <begin position="144"/>
        <end position="277"/>
    </location>
</feature>
<feature type="compositionally biased region" description="Basic and acidic residues" evidence="1">
    <location>
        <begin position="656"/>
        <end position="675"/>
    </location>
</feature>
<feature type="compositionally biased region" description="Pro residues" evidence="1">
    <location>
        <begin position="445"/>
        <end position="454"/>
    </location>
</feature>
<feature type="compositionally biased region" description="Polar residues" evidence="1">
    <location>
        <begin position="537"/>
        <end position="548"/>
    </location>
</feature>
<organism evidence="2 3">
    <name type="scientific">Somion occarium</name>
    <dbReference type="NCBI Taxonomy" id="3059160"/>
    <lineage>
        <taxon>Eukaryota</taxon>
        <taxon>Fungi</taxon>
        <taxon>Dikarya</taxon>
        <taxon>Basidiomycota</taxon>
        <taxon>Agaricomycotina</taxon>
        <taxon>Agaricomycetes</taxon>
        <taxon>Polyporales</taxon>
        <taxon>Cerrenaceae</taxon>
        <taxon>Somion</taxon>
    </lineage>
</organism>
<reference evidence="3" key="1">
    <citation type="submission" date="2024-04" db="EMBL/GenBank/DDBJ databases">
        <authorList>
            <person name="Shaw F."/>
            <person name="Minotto A."/>
        </authorList>
    </citation>
    <scope>NUCLEOTIDE SEQUENCE [LARGE SCALE GENOMIC DNA]</scope>
</reference>
<name>A0ABP1DKR6_9APHY</name>
<feature type="compositionally biased region" description="Polar residues" evidence="1">
    <location>
        <begin position="152"/>
        <end position="166"/>
    </location>
</feature>
<feature type="compositionally biased region" description="Pro residues" evidence="1">
    <location>
        <begin position="247"/>
        <end position="266"/>
    </location>
</feature>
<gene>
    <name evidence="2" type="ORF">GFSPODELE1_LOCUS6837</name>
</gene>
<protein>
    <submittedName>
        <fullName evidence="2">Uncharacterized protein</fullName>
    </submittedName>
</protein>
<feature type="compositionally biased region" description="Low complexity" evidence="1">
    <location>
        <begin position="525"/>
        <end position="536"/>
    </location>
</feature>